<keyword evidence="3" id="KW-1185">Reference proteome</keyword>
<keyword evidence="1" id="KW-0472">Membrane</keyword>
<feature type="transmembrane region" description="Helical" evidence="1">
    <location>
        <begin position="66"/>
        <end position="85"/>
    </location>
</feature>
<dbReference type="AlphaFoldDB" id="A0A9E2SDX5"/>
<dbReference type="RefSeq" id="WP_217791848.1">
    <property type="nucleotide sequence ID" value="NZ_JAHSPG010000010.1"/>
</dbReference>
<proteinExistence type="predicted"/>
<protein>
    <submittedName>
        <fullName evidence="2">Uncharacterized protein</fullName>
    </submittedName>
</protein>
<accession>A0A9E2SDX5</accession>
<comment type="caution">
    <text evidence="2">The sequence shown here is derived from an EMBL/GenBank/DDBJ whole genome shotgun (WGS) entry which is preliminary data.</text>
</comment>
<sequence>MNILNLNHESLQQILPRIQKSYPDAILKKPFVGLETIQVQYENVLYVIRKRSTDFVIDFDLSESRSKLMCVVFGAVGVFIARFFFKSKHKAKIQQFNNSFIDIVNGIRKG</sequence>
<evidence type="ECO:0000313" key="2">
    <source>
        <dbReference type="EMBL" id="MBV4358165.1"/>
    </source>
</evidence>
<organism evidence="2 3">
    <name type="scientific">Pinibacter aurantiacus</name>
    <dbReference type="NCBI Taxonomy" id="2851599"/>
    <lineage>
        <taxon>Bacteria</taxon>
        <taxon>Pseudomonadati</taxon>
        <taxon>Bacteroidota</taxon>
        <taxon>Chitinophagia</taxon>
        <taxon>Chitinophagales</taxon>
        <taxon>Chitinophagaceae</taxon>
        <taxon>Pinibacter</taxon>
    </lineage>
</organism>
<dbReference type="Proteomes" id="UP000812270">
    <property type="component" value="Unassembled WGS sequence"/>
</dbReference>
<dbReference type="EMBL" id="JAHSPG010000010">
    <property type="protein sequence ID" value="MBV4358165.1"/>
    <property type="molecule type" value="Genomic_DNA"/>
</dbReference>
<reference evidence="2" key="1">
    <citation type="submission" date="2021-06" db="EMBL/GenBank/DDBJ databases">
        <authorList>
            <person name="Huq M.A."/>
        </authorList>
    </citation>
    <scope>NUCLEOTIDE SEQUENCE</scope>
    <source>
        <strain evidence="2">MAH-26</strain>
    </source>
</reference>
<name>A0A9E2SDX5_9BACT</name>
<gene>
    <name evidence="2" type="ORF">KTO63_13450</name>
</gene>
<evidence type="ECO:0000256" key="1">
    <source>
        <dbReference type="SAM" id="Phobius"/>
    </source>
</evidence>
<keyword evidence="1" id="KW-1133">Transmembrane helix</keyword>
<keyword evidence="1" id="KW-0812">Transmembrane</keyword>
<evidence type="ECO:0000313" key="3">
    <source>
        <dbReference type="Proteomes" id="UP000812270"/>
    </source>
</evidence>